<keyword evidence="7 12" id="KW-0963">Cytoplasm</keyword>
<name>A0A4R3L7U5_9BACL</name>
<dbReference type="InterPro" id="IPR011060">
    <property type="entry name" value="RibuloseP-bd_barrel"/>
</dbReference>
<dbReference type="EMBL" id="SMAG01000002">
    <property type="protein sequence ID" value="TCS95699.1"/>
    <property type="molecule type" value="Genomic_DNA"/>
</dbReference>
<comment type="pathway">
    <text evidence="3 12 14">Amino-acid biosynthesis; L-histidine biosynthesis; L-histidine from 5-phospho-alpha-D-ribose 1-diphosphate: step 4/9.</text>
</comment>
<dbReference type="GO" id="GO:0000105">
    <property type="term" value="P:L-histidine biosynthetic process"/>
    <property type="evidence" value="ECO:0007669"/>
    <property type="project" value="UniProtKB-UniRule"/>
</dbReference>
<evidence type="ECO:0000256" key="9">
    <source>
        <dbReference type="ARBA" id="ARBA00023102"/>
    </source>
</evidence>
<protein>
    <recommendedName>
        <fullName evidence="6 12">1-(5-phosphoribosyl)-5-[(5-phosphoribosylamino)methylideneamino] imidazole-4-carboxamide isomerase</fullName>
        <ecNumber evidence="5 12">5.3.1.16</ecNumber>
    </recommendedName>
    <alternativeName>
        <fullName evidence="11 12">Phosphoribosylformimino-5-aminoimidazole carboxamide ribotide isomerase</fullName>
    </alternativeName>
</protein>
<accession>A0A4R3L7U5</accession>
<dbReference type="Pfam" id="PF00977">
    <property type="entry name" value="His_biosynth"/>
    <property type="match status" value="1"/>
</dbReference>
<comment type="subcellular location">
    <subcellularLocation>
        <location evidence="2 12 14">Cytoplasm</location>
    </subcellularLocation>
</comment>
<dbReference type="SUPFAM" id="SSF51366">
    <property type="entry name" value="Ribulose-phoshate binding barrel"/>
    <property type="match status" value="1"/>
</dbReference>
<evidence type="ECO:0000256" key="4">
    <source>
        <dbReference type="ARBA" id="ARBA00009667"/>
    </source>
</evidence>
<dbReference type="GO" id="GO:0005737">
    <property type="term" value="C:cytoplasm"/>
    <property type="evidence" value="ECO:0007669"/>
    <property type="project" value="UniProtKB-SubCell"/>
</dbReference>
<dbReference type="InterPro" id="IPR006062">
    <property type="entry name" value="His_biosynth"/>
</dbReference>
<dbReference type="PANTHER" id="PTHR43090">
    <property type="entry name" value="1-(5-PHOSPHORIBOSYL)-5-[(5-PHOSPHORIBOSYLAMINO)METHYLIDENEAMINO] IMIDAZOLE-4-CARBOXAMIDE ISOMERASE"/>
    <property type="match status" value="1"/>
</dbReference>
<evidence type="ECO:0000256" key="10">
    <source>
        <dbReference type="ARBA" id="ARBA00023235"/>
    </source>
</evidence>
<feature type="active site" description="Proton donor" evidence="12">
    <location>
        <position position="131"/>
    </location>
</feature>
<evidence type="ECO:0000256" key="8">
    <source>
        <dbReference type="ARBA" id="ARBA00022605"/>
    </source>
</evidence>
<dbReference type="EC" id="5.3.1.16" evidence="5 12"/>
<dbReference type="InterPro" id="IPR006063">
    <property type="entry name" value="HisA_bact_arch"/>
</dbReference>
<dbReference type="Proteomes" id="UP000294937">
    <property type="component" value="Unassembled WGS sequence"/>
</dbReference>
<comment type="similarity">
    <text evidence="4 12 13">Belongs to the HisA/HisF family.</text>
</comment>
<keyword evidence="8 12" id="KW-0028">Amino-acid biosynthesis</keyword>
<evidence type="ECO:0000256" key="12">
    <source>
        <dbReference type="HAMAP-Rule" id="MF_01014"/>
    </source>
</evidence>
<evidence type="ECO:0000313" key="16">
    <source>
        <dbReference type="Proteomes" id="UP000294937"/>
    </source>
</evidence>
<reference evidence="15 16" key="1">
    <citation type="submission" date="2019-03" db="EMBL/GenBank/DDBJ databases">
        <title>Genomic Encyclopedia of Type Strains, Phase IV (KMG-IV): sequencing the most valuable type-strain genomes for metagenomic binning, comparative biology and taxonomic classification.</title>
        <authorList>
            <person name="Goeker M."/>
        </authorList>
    </citation>
    <scope>NUCLEOTIDE SEQUENCE [LARGE SCALE GENOMIC DNA]</scope>
    <source>
        <strain evidence="15 16">DSM 45707</strain>
    </source>
</reference>
<proteinExistence type="inferred from homology"/>
<dbReference type="Gene3D" id="3.20.20.70">
    <property type="entry name" value="Aldolase class I"/>
    <property type="match status" value="1"/>
</dbReference>
<keyword evidence="10 12" id="KW-0413">Isomerase</keyword>
<dbReference type="CDD" id="cd04732">
    <property type="entry name" value="HisA"/>
    <property type="match status" value="1"/>
</dbReference>
<evidence type="ECO:0000256" key="7">
    <source>
        <dbReference type="ARBA" id="ARBA00022490"/>
    </source>
</evidence>
<gene>
    <name evidence="12" type="primary">hisA</name>
    <name evidence="15" type="ORF">EDD58_102275</name>
</gene>
<dbReference type="RefSeq" id="WP_131923681.1">
    <property type="nucleotide sequence ID" value="NZ_SMAG01000002.1"/>
</dbReference>
<evidence type="ECO:0000256" key="14">
    <source>
        <dbReference type="RuleBase" id="RU003658"/>
    </source>
</evidence>
<dbReference type="InterPro" id="IPR044524">
    <property type="entry name" value="Isoase_HisA-like"/>
</dbReference>
<dbReference type="GO" id="GO:0003949">
    <property type="term" value="F:1-(5-phosphoribosyl)-5-[(5-phosphoribosylamino)methylideneamino]imidazole-4-carboxamide isomerase activity"/>
    <property type="evidence" value="ECO:0007669"/>
    <property type="project" value="UniProtKB-UniRule"/>
</dbReference>
<dbReference type="InterPro" id="IPR023016">
    <property type="entry name" value="HisA/PriA"/>
</dbReference>
<evidence type="ECO:0000256" key="6">
    <source>
        <dbReference type="ARBA" id="ARBA00018464"/>
    </source>
</evidence>
<evidence type="ECO:0000256" key="13">
    <source>
        <dbReference type="RuleBase" id="RU003657"/>
    </source>
</evidence>
<dbReference type="InterPro" id="IPR013785">
    <property type="entry name" value="Aldolase_TIM"/>
</dbReference>
<dbReference type="GO" id="GO:0000162">
    <property type="term" value="P:L-tryptophan biosynthetic process"/>
    <property type="evidence" value="ECO:0007669"/>
    <property type="project" value="TreeGrafter"/>
</dbReference>
<dbReference type="AlphaFoldDB" id="A0A4R3L7U5"/>
<evidence type="ECO:0000256" key="5">
    <source>
        <dbReference type="ARBA" id="ARBA00012550"/>
    </source>
</evidence>
<dbReference type="NCBIfam" id="TIGR00007">
    <property type="entry name" value="1-(5-phosphoribosyl)-5-[(5-phosphoribosylamino)methylideneamino]imidazole-4-carboxamide isomerase"/>
    <property type="match status" value="1"/>
</dbReference>
<feature type="active site" description="Proton acceptor" evidence="12">
    <location>
        <position position="10"/>
    </location>
</feature>
<organism evidence="15 16">
    <name type="scientific">Hazenella coriacea</name>
    <dbReference type="NCBI Taxonomy" id="1179467"/>
    <lineage>
        <taxon>Bacteria</taxon>
        <taxon>Bacillati</taxon>
        <taxon>Bacillota</taxon>
        <taxon>Bacilli</taxon>
        <taxon>Bacillales</taxon>
        <taxon>Thermoactinomycetaceae</taxon>
        <taxon>Hazenella</taxon>
    </lineage>
</organism>
<comment type="caution">
    <text evidence="15">The sequence shown here is derived from an EMBL/GenBank/DDBJ whole genome shotgun (WGS) entry which is preliminary data.</text>
</comment>
<comment type="catalytic activity">
    <reaction evidence="1 12 14">
        <text>1-(5-phospho-beta-D-ribosyl)-5-[(5-phospho-beta-D-ribosylamino)methylideneamino]imidazole-4-carboxamide = 5-[(5-phospho-1-deoxy-D-ribulos-1-ylimino)methylamino]-1-(5-phospho-beta-D-ribosyl)imidazole-4-carboxamide</text>
        <dbReference type="Rhea" id="RHEA:15469"/>
        <dbReference type="ChEBI" id="CHEBI:58435"/>
        <dbReference type="ChEBI" id="CHEBI:58525"/>
        <dbReference type="EC" id="5.3.1.16"/>
    </reaction>
</comment>
<dbReference type="UniPathway" id="UPA00031">
    <property type="reaction ID" value="UER00009"/>
</dbReference>
<keyword evidence="16" id="KW-1185">Reference proteome</keyword>
<dbReference type="HAMAP" id="MF_01014">
    <property type="entry name" value="HisA"/>
    <property type="match status" value="1"/>
</dbReference>
<dbReference type="OrthoDB" id="9807749at2"/>
<dbReference type="PANTHER" id="PTHR43090:SF2">
    <property type="entry name" value="1-(5-PHOSPHORIBOSYL)-5-[(5-PHOSPHORIBOSYLAMINO)METHYLIDENEAMINO] IMIDAZOLE-4-CARBOXAMIDE ISOMERASE"/>
    <property type="match status" value="1"/>
</dbReference>
<evidence type="ECO:0000256" key="11">
    <source>
        <dbReference type="ARBA" id="ARBA00030547"/>
    </source>
</evidence>
<evidence type="ECO:0000256" key="2">
    <source>
        <dbReference type="ARBA" id="ARBA00004496"/>
    </source>
</evidence>
<evidence type="ECO:0000313" key="15">
    <source>
        <dbReference type="EMBL" id="TCS95699.1"/>
    </source>
</evidence>
<evidence type="ECO:0000256" key="3">
    <source>
        <dbReference type="ARBA" id="ARBA00005133"/>
    </source>
</evidence>
<sequence>MGFTIYPAIDLRNGKCVRLTQGDYQQETIYSDDPVRVAEEWIQAGAEWIHVVDLDAARSGELVNLPVIQQMVQACEAKIQVGGGVRDFERLELLLQSGVERVIIGSAAIDDVEFVREALGKYRGQIAIGLDAREGLVATHGWLHTSQVPVEELALKMVEFGAEVFIFTDISRDGMLSGVNIQAVKQVAQICGKTVIASGGVRSLDDIRQLARDGISGAIVGKALYTHTIQLNEALSMVKEGDHY</sequence>
<evidence type="ECO:0000256" key="1">
    <source>
        <dbReference type="ARBA" id="ARBA00000901"/>
    </source>
</evidence>
<dbReference type="FunFam" id="3.20.20.70:FF:000009">
    <property type="entry name" value="1-(5-phosphoribosyl)-5-[(5-phosphoribosylamino)methylideneamino] imidazole-4-carboxamide isomerase"/>
    <property type="match status" value="1"/>
</dbReference>
<keyword evidence="9 12" id="KW-0368">Histidine biosynthesis</keyword>